<dbReference type="eggNOG" id="ENOG502SWT1">
    <property type="taxonomic scope" value="Eukaryota"/>
</dbReference>
<name>M7T0U1_EUTLA</name>
<dbReference type="HOGENOM" id="CLU_863391_0_0_1"/>
<dbReference type="Proteomes" id="UP000012174">
    <property type="component" value="Unassembled WGS sequence"/>
</dbReference>
<feature type="compositionally biased region" description="Polar residues" evidence="1">
    <location>
        <begin position="83"/>
        <end position="97"/>
    </location>
</feature>
<evidence type="ECO:0000313" key="3">
    <source>
        <dbReference type="Proteomes" id="UP000012174"/>
    </source>
</evidence>
<dbReference type="OrthoDB" id="3251668at2759"/>
<dbReference type="AlphaFoldDB" id="M7T0U1"/>
<gene>
    <name evidence="2" type="ORF">UCREL1_9615</name>
</gene>
<keyword evidence="3" id="KW-1185">Reference proteome</keyword>
<feature type="region of interest" description="Disordered" evidence="1">
    <location>
        <begin position="62"/>
        <end position="100"/>
    </location>
</feature>
<accession>M7T0U1</accession>
<dbReference type="KEGG" id="ela:UCREL1_9615"/>
<reference evidence="3" key="1">
    <citation type="journal article" date="2013" name="Genome Announc.">
        <title>Draft genome sequence of the grapevine dieback fungus Eutypa lata UCR-EL1.</title>
        <authorList>
            <person name="Blanco-Ulate B."/>
            <person name="Rolshausen P.E."/>
            <person name="Cantu D."/>
        </authorList>
    </citation>
    <scope>NUCLEOTIDE SEQUENCE [LARGE SCALE GENOMIC DNA]</scope>
    <source>
        <strain evidence="3">UCR-EL1</strain>
    </source>
</reference>
<dbReference type="STRING" id="1287681.M7T0U1"/>
<protein>
    <submittedName>
        <fullName evidence="2">Putative c6 finger domain-containing protein</fullName>
    </submittedName>
</protein>
<sequence>MDALLDSQQQRGNHICGSIEDLQGQLHQFLLSKSTNTRAEHATITLELRYNTVFYLTTETENARSDSADPAQSQAPPPQQQATRTVAASETIQNQPSDDPVLQKAVAKHIISKITRPAFDCRGSLSVAFSKTRRGVIVKYDHTLLHKTVGQLVELLAPAPAPVPVNSANTRTPKAKRPPPADGEEGSRRKRPRKKGKAPEDPLDSTPATDVQQLAQNPTEVGEASQSSAAQAGILIVPAAEAARRREMAIGLLTGKGIDPATLSPEQFNIFANQAPQLQEASLEMLARYGTINNRHSHNCRRGCALNYRDTYKEEAKQKEEI</sequence>
<evidence type="ECO:0000256" key="1">
    <source>
        <dbReference type="SAM" id="MobiDB-lite"/>
    </source>
</evidence>
<proteinExistence type="predicted"/>
<feature type="region of interest" description="Disordered" evidence="1">
    <location>
        <begin position="162"/>
        <end position="210"/>
    </location>
</feature>
<evidence type="ECO:0000313" key="2">
    <source>
        <dbReference type="EMBL" id="EMR63451.1"/>
    </source>
</evidence>
<dbReference type="EMBL" id="KB707222">
    <property type="protein sequence ID" value="EMR63451.1"/>
    <property type="molecule type" value="Genomic_DNA"/>
</dbReference>
<organism evidence="2 3">
    <name type="scientific">Eutypa lata (strain UCR-EL1)</name>
    <name type="common">Grapevine dieback disease fungus</name>
    <name type="synonym">Eutypa armeniacae</name>
    <dbReference type="NCBI Taxonomy" id="1287681"/>
    <lineage>
        <taxon>Eukaryota</taxon>
        <taxon>Fungi</taxon>
        <taxon>Dikarya</taxon>
        <taxon>Ascomycota</taxon>
        <taxon>Pezizomycotina</taxon>
        <taxon>Sordariomycetes</taxon>
        <taxon>Xylariomycetidae</taxon>
        <taxon>Xylariales</taxon>
        <taxon>Diatrypaceae</taxon>
        <taxon>Eutypa</taxon>
    </lineage>
</organism>